<accession>A0A7J6LVC4</accession>
<dbReference type="EMBL" id="JAAPAO010000324">
    <property type="protein sequence ID" value="KAF4663187.1"/>
    <property type="molecule type" value="Genomic_DNA"/>
</dbReference>
<evidence type="ECO:0000256" key="1">
    <source>
        <dbReference type="SAM" id="MobiDB-lite"/>
    </source>
</evidence>
<gene>
    <name evidence="2" type="ORF">FOL47_005858</name>
</gene>
<reference evidence="2 3" key="1">
    <citation type="submission" date="2020-04" db="EMBL/GenBank/DDBJ databases">
        <title>Perkinsus chesapeaki whole genome sequence.</title>
        <authorList>
            <person name="Bogema D.R."/>
        </authorList>
    </citation>
    <scope>NUCLEOTIDE SEQUENCE [LARGE SCALE GENOMIC DNA]</scope>
    <source>
        <strain evidence="2">ATCC PRA-425</strain>
    </source>
</reference>
<proteinExistence type="predicted"/>
<dbReference type="Proteomes" id="UP000591131">
    <property type="component" value="Unassembled WGS sequence"/>
</dbReference>
<organism evidence="2 3">
    <name type="scientific">Perkinsus chesapeaki</name>
    <name type="common">Clam parasite</name>
    <name type="synonym">Perkinsus andrewsi</name>
    <dbReference type="NCBI Taxonomy" id="330153"/>
    <lineage>
        <taxon>Eukaryota</taxon>
        <taxon>Sar</taxon>
        <taxon>Alveolata</taxon>
        <taxon>Perkinsozoa</taxon>
        <taxon>Perkinsea</taxon>
        <taxon>Perkinsida</taxon>
        <taxon>Perkinsidae</taxon>
        <taxon>Perkinsus</taxon>
    </lineage>
</organism>
<dbReference type="AlphaFoldDB" id="A0A7J6LVC4"/>
<name>A0A7J6LVC4_PERCH</name>
<evidence type="ECO:0000313" key="2">
    <source>
        <dbReference type="EMBL" id="KAF4663187.1"/>
    </source>
</evidence>
<keyword evidence="3" id="KW-1185">Reference proteome</keyword>
<feature type="compositionally biased region" description="Basic residues" evidence="1">
    <location>
        <begin position="1"/>
        <end position="11"/>
    </location>
</feature>
<protein>
    <submittedName>
        <fullName evidence="2">Uncharacterized protein</fullName>
    </submittedName>
</protein>
<feature type="region of interest" description="Disordered" evidence="1">
    <location>
        <begin position="133"/>
        <end position="156"/>
    </location>
</feature>
<feature type="non-terminal residue" evidence="2">
    <location>
        <position position="293"/>
    </location>
</feature>
<feature type="region of interest" description="Disordered" evidence="1">
    <location>
        <begin position="1"/>
        <end position="22"/>
    </location>
</feature>
<evidence type="ECO:0000313" key="3">
    <source>
        <dbReference type="Proteomes" id="UP000591131"/>
    </source>
</evidence>
<comment type="caution">
    <text evidence="2">The sequence shown here is derived from an EMBL/GenBank/DDBJ whole genome shotgun (WGS) entry which is preliminary data.</text>
</comment>
<feature type="compositionally biased region" description="Acidic residues" evidence="1">
    <location>
        <begin position="145"/>
        <end position="156"/>
    </location>
</feature>
<sequence length="293" mass="33241">MPARQPPRRACGRQGSDPPDLTLSHSQRMEADNDGGDIGAAYIEPTNVRHQWTTAEKRILCEALVHWEKFGGGGAKKDHLEKEFNMRCSTIQRTGTQLIAYIGQLTKRSEYETLREAATIIINRENELIINEDRNDNNEAGSNTDENDVIDDEEDDDYIDDNDVDEANNPDVDETINIISMEDNTFEQEIEHLMEESERIQVVRGRPKAPPDPRLIEDRALIEKFDYKLTEIKNIDVEDRGKIPDLRGRENDAKLLAKIIENKVIEACGEKPTIKTINDAIYAAATVIVEAIR</sequence>